<dbReference type="EMBL" id="CP010086">
    <property type="protein sequence ID" value="AJH00234.1"/>
    <property type="molecule type" value="Genomic_DNA"/>
</dbReference>
<dbReference type="OrthoDB" id="1749157at2"/>
<name>A0A0B5QTQ1_CLOBE</name>
<dbReference type="AlphaFoldDB" id="A0A0B5QTQ1"/>
<proteinExistence type="predicted"/>
<accession>A0A0B5QTQ1</accession>
<evidence type="ECO:0000313" key="2">
    <source>
        <dbReference type="Proteomes" id="UP000031866"/>
    </source>
</evidence>
<dbReference type="Proteomes" id="UP000031866">
    <property type="component" value="Chromosome"/>
</dbReference>
<dbReference type="KEGG" id="cbei:LF65_03678"/>
<gene>
    <name evidence="1" type="ORF">LF65_03678</name>
</gene>
<dbReference type="PROSITE" id="PS51257">
    <property type="entry name" value="PROKAR_LIPOPROTEIN"/>
    <property type="match status" value="1"/>
</dbReference>
<reference evidence="2" key="1">
    <citation type="submission" date="2014-12" db="EMBL/GenBank/DDBJ databases">
        <title>Genome sequence of Clostridium beijerinckii strain 59B.</title>
        <authorList>
            <person name="Little G.T."/>
            <person name="Minton N.P."/>
        </authorList>
    </citation>
    <scope>NUCLEOTIDE SEQUENCE [LARGE SCALE GENOMIC DNA]</scope>
    <source>
        <strain evidence="2">59B</strain>
    </source>
</reference>
<evidence type="ECO:0000313" key="1">
    <source>
        <dbReference type="EMBL" id="AJH00234.1"/>
    </source>
</evidence>
<organism evidence="1 2">
    <name type="scientific">Clostridium beijerinckii</name>
    <name type="common">Clostridium MP</name>
    <dbReference type="NCBI Taxonomy" id="1520"/>
    <lineage>
        <taxon>Bacteria</taxon>
        <taxon>Bacillati</taxon>
        <taxon>Bacillota</taxon>
        <taxon>Clostridia</taxon>
        <taxon>Eubacteriales</taxon>
        <taxon>Clostridiaceae</taxon>
        <taxon>Clostridium</taxon>
    </lineage>
</organism>
<sequence>MYKEGTESWKVVVSSDMSLNFALFTGCLYGLIDIDNIEGENRLWPSKYFSNKCHKQLPLLKEQWSEWFNNMIKGRGEKVISKQRFDHRDNMFNPPDFSDFPYYELRECCKNAWRPFIEWWEMVGGGRNALSYFEGFGNEKINEYINEFENKVQRKVKPFNLYIDLVYTGTSKIIEANNEYIVMIPVRPIYFDKDWWMSKLQQIG</sequence>
<protein>
    <submittedName>
        <fullName evidence="1">Uncharacterized protein</fullName>
    </submittedName>
</protein>
<dbReference type="RefSeq" id="WP_041897911.1">
    <property type="nucleotide sequence ID" value="NZ_CP010086.2"/>
</dbReference>